<gene>
    <name evidence="2" type="ORF">J2W94_001922</name>
</gene>
<keyword evidence="1" id="KW-0472">Membrane</keyword>
<dbReference type="InterPro" id="IPR019253">
    <property type="entry name" value="DUF2244_TM"/>
</dbReference>
<proteinExistence type="predicted"/>
<accession>A0ABU1RS91</accession>
<dbReference type="Pfam" id="PF10003">
    <property type="entry name" value="DUF2244"/>
    <property type="match status" value="1"/>
</dbReference>
<name>A0ABU1RS91_9GAMM</name>
<keyword evidence="1" id="KW-1133">Transmembrane helix</keyword>
<organism evidence="2 3">
    <name type="scientific">Pseudoxanthomonas sacheonensis</name>
    <dbReference type="NCBI Taxonomy" id="443615"/>
    <lineage>
        <taxon>Bacteria</taxon>
        <taxon>Pseudomonadati</taxon>
        <taxon>Pseudomonadota</taxon>
        <taxon>Gammaproteobacteria</taxon>
        <taxon>Lysobacterales</taxon>
        <taxon>Lysobacteraceae</taxon>
        <taxon>Pseudoxanthomonas</taxon>
    </lineage>
</organism>
<keyword evidence="1" id="KW-0812">Transmembrane</keyword>
<dbReference type="EMBL" id="JAVDTT010000002">
    <property type="protein sequence ID" value="MDR6841637.1"/>
    <property type="molecule type" value="Genomic_DNA"/>
</dbReference>
<feature type="transmembrane region" description="Helical" evidence="1">
    <location>
        <begin position="41"/>
        <end position="60"/>
    </location>
</feature>
<keyword evidence="3" id="KW-1185">Reference proteome</keyword>
<sequence length="174" mass="19055">MVFRDSYGAGSDMIEVVPSFPVGHGARLSLRPPRALTAPQFRALFAVLAGTMWLVASAGWLAGNVFAPAFALLHSAIVAAALRWLWRSGERGECITIDPEVVEVSRSAGTGAEAQPIFRAHPYWVRLRIEEEGERISLVSSGRRVEVGNFLGPAERRELARQLQDLLAAASRYR</sequence>
<comment type="caution">
    <text evidence="2">The sequence shown here is derived from an EMBL/GenBank/DDBJ whole genome shotgun (WGS) entry which is preliminary data.</text>
</comment>
<protein>
    <submittedName>
        <fullName evidence="2">Membrane protein</fullName>
    </submittedName>
</protein>
<evidence type="ECO:0000256" key="1">
    <source>
        <dbReference type="SAM" id="Phobius"/>
    </source>
</evidence>
<reference evidence="2 3" key="1">
    <citation type="submission" date="2023-07" db="EMBL/GenBank/DDBJ databases">
        <title>Sorghum-associated microbial communities from plants grown in Nebraska, USA.</title>
        <authorList>
            <person name="Schachtman D."/>
        </authorList>
    </citation>
    <scope>NUCLEOTIDE SEQUENCE [LARGE SCALE GENOMIC DNA]</scope>
    <source>
        <strain evidence="2 3">BE107</strain>
    </source>
</reference>
<feature type="transmembrane region" description="Helical" evidence="1">
    <location>
        <begin position="66"/>
        <end position="86"/>
    </location>
</feature>
<dbReference type="Proteomes" id="UP001254759">
    <property type="component" value="Unassembled WGS sequence"/>
</dbReference>
<evidence type="ECO:0000313" key="3">
    <source>
        <dbReference type="Proteomes" id="UP001254759"/>
    </source>
</evidence>
<evidence type="ECO:0000313" key="2">
    <source>
        <dbReference type="EMBL" id="MDR6841637.1"/>
    </source>
</evidence>